<dbReference type="STRING" id="1163745.HCD_02920"/>
<protein>
    <submittedName>
        <fullName evidence="1">Uncharacterized protein</fullName>
    </submittedName>
</protein>
<name>I0ERN1_HELCM</name>
<gene>
    <name evidence="1" type="ordered locus">HCD_02920</name>
</gene>
<dbReference type="Proteomes" id="UP000005013">
    <property type="component" value="Chromosome"/>
</dbReference>
<dbReference type="KEGG" id="hcm:HCD_02920"/>
<dbReference type="PATRIC" id="fig|1163745.3.peg.624"/>
<dbReference type="EMBL" id="CP003481">
    <property type="protein sequence ID" value="AFI05600.1"/>
    <property type="molecule type" value="Genomic_DNA"/>
</dbReference>
<accession>I0ERN1</accession>
<evidence type="ECO:0000313" key="1">
    <source>
        <dbReference type="EMBL" id="AFI05600.1"/>
    </source>
</evidence>
<sequence>MIGDSTNDYESAIVNEVAFLGYNSGVLRNLVGQNGYKGKYLESFKGFDLKDL</sequence>
<evidence type="ECO:0000313" key="2">
    <source>
        <dbReference type="Proteomes" id="UP000005013"/>
    </source>
</evidence>
<reference evidence="1 2" key="1">
    <citation type="journal article" date="2013" name="PLoS ONE">
        <title>Sequence Divergence and Conservation in Genomes ofHelicobacter cetorum Strains from a Dolphin and a Whale.</title>
        <authorList>
            <person name="Kersulyte D."/>
            <person name="Rossi M."/>
            <person name="Berg D.E."/>
        </authorList>
    </citation>
    <scope>NUCLEOTIDE SEQUENCE [LARGE SCALE GENOMIC DNA]</scope>
    <source>
        <strain evidence="1 2">MIT 99-5656</strain>
    </source>
</reference>
<dbReference type="AlphaFoldDB" id="I0ERN1"/>
<dbReference type="HOGENOM" id="CLU_3080537_0_0_7"/>
<dbReference type="eggNOG" id="COG0546">
    <property type="taxonomic scope" value="Bacteria"/>
</dbReference>
<proteinExistence type="predicted"/>
<keyword evidence="2" id="KW-1185">Reference proteome</keyword>
<organism evidence="1 2">
    <name type="scientific">Helicobacter cetorum (strain ATCC BAA-540 / CCUG 52418 / MIT 99-5656)</name>
    <dbReference type="NCBI Taxonomy" id="1163745"/>
    <lineage>
        <taxon>Bacteria</taxon>
        <taxon>Pseudomonadati</taxon>
        <taxon>Campylobacterota</taxon>
        <taxon>Epsilonproteobacteria</taxon>
        <taxon>Campylobacterales</taxon>
        <taxon>Helicobacteraceae</taxon>
        <taxon>Helicobacter</taxon>
    </lineage>
</organism>